<feature type="compositionally biased region" description="Low complexity" evidence="1">
    <location>
        <begin position="7"/>
        <end position="16"/>
    </location>
</feature>
<accession>A0A0F9SVQ0</accession>
<comment type="caution">
    <text evidence="2">The sequence shown here is derived from an EMBL/GenBank/DDBJ whole genome shotgun (WGS) entry which is preliminary data.</text>
</comment>
<dbReference type="AlphaFoldDB" id="A0A0F9SVQ0"/>
<reference evidence="2" key="1">
    <citation type="journal article" date="2015" name="Nature">
        <title>Complex archaea that bridge the gap between prokaryotes and eukaryotes.</title>
        <authorList>
            <person name="Spang A."/>
            <person name="Saw J.H."/>
            <person name="Jorgensen S.L."/>
            <person name="Zaremba-Niedzwiedzka K."/>
            <person name="Martijn J."/>
            <person name="Lind A.E."/>
            <person name="van Eijk R."/>
            <person name="Schleper C."/>
            <person name="Guy L."/>
            <person name="Ettema T.J."/>
        </authorList>
    </citation>
    <scope>NUCLEOTIDE SEQUENCE</scope>
</reference>
<evidence type="ECO:0000256" key="1">
    <source>
        <dbReference type="SAM" id="MobiDB-lite"/>
    </source>
</evidence>
<feature type="region of interest" description="Disordered" evidence="1">
    <location>
        <begin position="1"/>
        <end position="31"/>
    </location>
</feature>
<protein>
    <submittedName>
        <fullName evidence="2">Uncharacterized protein</fullName>
    </submittedName>
</protein>
<organism evidence="2">
    <name type="scientific">marine sediment metagenome</name>
    <dbReference type="NCBI Taxonomy" id="412755"/>
    <lineage>
        <taxon>unclassified sequences</taxon>
        <taxon>metagenomes</taxon>
        <taxon>ecological metagenomes</taxon>
    </lineage>
</organism>
<dbReference type="EMBL" id="LAZR01001676">
    <property type="protein sequence ID" value="KKN40961.1"/>
    <property type="molecule type" value="Genomic_DNA"/>
</dbReference>
<evidence type="ECO:0000313" key="2">
    <source>
        <dbReference type="EMBL" id="KKN40961.1"/>
    </source>
</evidence>
<proteinExistence type="predicted"/>
<gene>
    <name evidence="2" type="ORF">LCGC14_0727930</name>
</gene>
<name>A0A0F9SVQ0_9ZZZZ</name>
<sequence length="235" mass="25040">MFRPPTAAESAASADALEGFRRRSPESQVRLGRGDKILVKTPPGGIPARVGTTIFSAICTKIVETSTAEEKTLLETDEEIEVFNLETTAVSALIYVQTGLTGHGTRCVELSVPTPCDFIRFIINSVHQDVAPYFAVVDILSRTCGCSVVEEETEAGTGTGETIIVYDMAGCNFDEPAVDLIDRVGYAKYMIDELYEDFEASTGTGVGTGTGGGECRWEVVNLCCPSDCDPATGTG</sequence>